<evidence type="ECO:0000313" key="1">
    <source>
        <dbReference type="EMBL" id="WKN35285.1"/>
    </source>
</evidence>
<proteinExistence type="predicted"/>
<organism evidence="1">
    <name type="scientific">Roseihalotalea indica</name>
    <dbReference type="NCBI Taxonomy" id="2867963"/>
    <lineage>
        <taxon>Bacteria</taxon>
        <taxon>Pseudomonadati</taxon>
        <taxon>Bacteroidota</taxon>
        <taxon>Cytophagia</taxon>
        <taxon>Cytophagales</taxon>
        <taxon>Catalimonadaceae</taxon>
        <taxon>Roseihalotalea</taxon>
    </lineage>
</organism>
<accession>A0AA49GI51</accession>
<dbReference type="AlphaFoldDB" id="A0AA49GI51"/>
<name>A0AA49GI51_9BACT</name>
<reference evidence="1" key="1">
    <citation type="journal article" date="2023" name="Comput. Struct. Biotechnol. J.">
        <title>Discovery of a novel marine Bacteroidetes with a rich repertoire of carbohydrate-active enzymes.</title>
        <authorList>
            <person name="Chen B."/>
            <person name="Liu G."/>
            <person name="Chen Q."/>
            <person name="Wang H."/>
            <person name="Liu L."/>
            <person name="Tang K."/>
        </authorList>
    </citation>
    <scope>NUCLEOTIDE SEQUENCE</scope>
    <source>
        <strain evidence="1">TK19036</strain>
    </source>
</reference>
<protein>
    <submittedName>
        <fullName evidence="1">Uncharacterized protein</fullName>
    </submittedName>
</protein>
<sequence length="505" mass="59132">MNRWIYLSVAIGYFLGLSVTGLAQIVQPERIEIEIDKSSNDFVVVSAEDRGLMLFRENEERQRDGTKLWEFIYYDTDLQEKWKRSYALSSLLTLRGYDYDRGQLCVLFQKGQYQDKAMEMMNLEVASGDTSYHTIRRIVPVNLEFFEIIGQTVVLGGNVNYKPVVVHYDMLLRKIKVLPDIYRENGEIIDIIPNKTDNTFDVLIAETTPDKIKTVTVKAYDQYSNLLQSTPLDPQGRRNLLDAQVTEFDGQRQFLAGTYGPKRSRYSRGLFIASLAPDGEQQIRYYNYADLENFFGYMRERREERVKRRLERRKQEGRKIRLNYRMVVHELVADGDKYIMLGEAYYPKYNSYYYSGFYGYGSSRYNNMYFDGYRYTHAIAVCFDKKGDLLWDHAFKLDNAKSMQLKQLVHITAQKDRVVLMYSYEGEITSKVIRDNGEVQDLVTSEVELPNPADEVKKNDKEVFGIQKWYDEYFYVHGTQDIRSIADSGLSSSRKVFFINKVAYN</sequence>
<gene>
    <name evidence="1" type="ORF">K4G66_23180</name>
</gene>
<reference evidence="1" key="2">
    <citation type="journal article" date="2024" name="Antonie Van Leeuwenhoek">
        <title>Roseihalotalea indica gen. nov., sp. nov., a halophilic Bacteroidetes from mesopelagic Southwest Indian Ocean with higher carbohydrate metabolic potential.</title>
        <authorList>
            <person name="Chen B."/>
            <person name="Zhang M."/>
            <person name="Lin D."/>
            <person name="Ye J."/>
            <person name="Tang K."/>
        </authorList>
    </citation>
    <scope>NUCLEOTIDE SEQUENCE</scope>
    <source>
        <strain evidence="1">TK19036</strain>
    </source>
</reference>
<dbReference type="EMBL" id="CP120682">
    <property type="protein sequence ID" value="WKN35285.1"/>
    <property type="molecule type" value="Genomic_DNA"/>
</dbReference>